<dbReference type="AlphaFoldDB" id="A0A172WKH7"/>
<gene>
    <name evidence="1" type="ORF">PS273GM_01535</name>
</gene>
<protein>
    <recommendedName>
        <fullName evidence="3">ABM domain-containing protein</fullName>
    </recommendedName>
</protein>
<sequence>MPYLTTLEFPTIDKQRYDALSATLASSGPPSGILFHSCAAVPHGWRITDLWESATASIGSSTYRSCPPPAHWAGQSRRAGNVSPRITQAWFSAE</sequence>
<proteinExistence type="predicted"/>
<accession>A0A172WKH7</accession>
<dbReference type="Proteomes" id="UP000077787">
    <property type="component" value="Chromosome"/>
</dbReference>
<organism evidence="1 2">
    <name type="scientific">Stutzerimonas stutzeri</name>
    <name type="common">Pseudomonas stutzeri</name>
    <dbReference type="NCBI Taxonomy" id="316"/>
    <lineage>
        <taxon>Bacteria</taxon>
        <taxon>Pseudomonadati</taxon>
        <taxon>Pseudomonadota</taxon>
        <taxon>Gammaproteobacteria</taxon>
        <taxon>Pseudomonadales</taxon>
        <taxon>Pseudomonadaceae</taxon>
        <taxon>Stutzerimonas</taxon>
    </lineage>
</organism>
<dbReference type="EMBL" id="CP015641">
    <property type="protein sequence ID" value="ANF23917.1"/>
    <property type="molecule type" value="Genomic_DNA"/>
</dbReference>
<dbReference type="OrthoDB" id="1550900at2"/>
<dbReference type="RefSeq" id="WP_045425147.1">
    <property type="nucleotide sequence ID" value="NZ_JAMOID010000009.1"/>
</dbReference>
<evidence type="ECO:0000313" key="1">
    <source>
        <dbReference type="EMBL" id="ANF23917.1"/>
    </source>
</evidence>
<evidence type="ECO:0008006" key="3">
    <source>
        <dbReference type="Google" id="ProtNLM"/>
    </source>
</evidence>
<name>A0A172WKH7_STUST</name>
<reference evidence="1 2" key="1">
    <citation type="submission" date="2016-05" db="EMBL/GenBank/DDBJ databases">
        <title>Genome sequence of Pseudomonas stutzeri 273 and identification of the exopolysaccharide biosynthesis locus.</title>
        <authorList>
            <person name="Wu S."/>
            <person name="Sun C."/>
        </authorList>
    </citation>
    <scope>NUCLEOTIDE SEQUENCE [LARGE SCALE GENOMIC DNA]</scope>
    <source>
        <strain evidence="1 2">273</strain>
    </source>
</reference>
<evidence type="ECO:0000313" key="2">
    <source>
        <dbReference type="Proteomes" id="UP000077787"/>
    </source>
</evidence>